<sequence length="141" mass="16336">MENRRLIEARIKQLDKEYDDLKEISKDTNKKIAVNRESSICEAESHQPACDEDNFEFHNDQIINEVTGGSSSNSFHSVGNSSNEVGGPTTNKNATKAKKELNEREIRRRRDKTRNRVRKFRAKPENQAKKKRRAQIDQEHA</sequence>
<accession>A0ACC2PMS3</accession>
<proteinExistence type="predicted"/>
<gene>
    <name evidence="1" type="ORF">QAD02_020123</name>
</gene>
<comment type="caution">
    <text evidence="1">The sequence shown here is derived from an EMBL/GenBank/DDBJ whole genome shotgun (WGS) entry which is preliminary data.</text>
</comment>
<organism evidence="1 2">
    <name type="scientific">Eretmocerus hayati</name>
    <dbReference type="NCBI Taxonomy" id="131215"/>
    <lineage>
        <taxon>Eukaryota</taxon>
        <taxon>Metazoa</taxon>
        <taxon>Ecdysozoa</taxon>
        <taxon>Arthropoda</taxon>
        <taxon>Hexapoda</taxon>
        <taxon>Insecta</taxon>
        <taxon>Pterygota</taxon>
        <taxon>Neoptera</taxon>
        <taxon>Endopterygota</taxon>
        <taxon>Hymenoptera</taxon>
        <taxon>Apocrita</taxon>
        <taxon>Proctotrupomorpha</taxon>
        <taxon>Chalcidoidea</taxon>
        <taxon>Aphelinidae</taxon>
        <taxon>Aphelininae</taxon>
        <taxon>Eretmocerus</taxon>
    </lineage>
</organism>
<protein>
    <submittedName>
        <fullName evidence="1">Uncharacterized protein</fullName>
    </submittedName>
</protein>
<keyword evidence="2" id="KW-1185">Reference proteome</keyword>
<evidence type="ECO:0000313" key="2">
    <source>
        <dbReference type="Proteomes" id="UP001239111"/>
    </source>
</evidence>
<name>A0ACC2PMS3_9HYME</name>
<reference evidence="1" key="1">
    <citation type="submission" date="2023-04" db="EMBL/GenBank/DDBJ databases">
        <title>A chromosome-level genome assembly of the parasitoid wasp Eretmocerus hayati.</title>
        <authorList>
            <person name="Zhong Y."/>
            <person name="Liu S."/>
            <person name="Liu Y."/>
        </authorList>
    </citation>
    <scope>NUCLEOTIDE SEQUENCE</scope>
    <source>
        <strain evidence="1">ZJU_SS_LIU_2023</strain>
    </source>
</reference>
<dbReference type="Proteomes" id="UP001239111">
    <property type="component" value="Chromosome 1"/>
</dbReference>
<dbReference type="EMBL" id="CM056741">
    <property type="protein sequence ID" value="KAJ8684331.1"/>
    <property type="molecule type" value="Genomic_DNA"/>
</dbReference>
<evidence type="ECO:0000313" key="1">
    <source>
        <dbReference type="EMBL" id="KAJ8684331.1"/>
    </source>
</evidence>